<evidence type="ECO:0000313" key="3">
    <source>
        <dbReference type="EMBL" id="MBB5222513.1"/>
    </source>
</evidence>
<gene>
    <name evidence="3" type="ORF">HNP73_002449</name>
</gene>
<dbReference type="Gene3D" id="3.30.750.140">
    <property type="match status" value="1"/>
</dbReference>
<organism evidence="3 4">
    <name type="scientific">Amaricoccus macauensis</name>
    <dbReference type="NCBI Taxonomy" id="57001"/>
    <lineage>
        <taxon>Bacteria</taxon>
        <taxon>Pseudomonadati</taxon>
        <taxon>Pseudomonadota</taxon>
        <taxon>Alphaproteobacteria</taxon>
        <taxon>Rhodobacterales</taxon>
        <taxon>Paracoccaceae</taxon>
        <taxon>Amaricoccus</taxon>
    </lineage>
</organism>
<comment type="caution">
    <text evidence="3">The sequence shown here is derived from an EMBL/GenBank/DDBJ whole genome shotgun (WGS) entry which is preliminary data.</text>
</comment>
<dbReference type="AlphaFoldDB" id="A0A840ST69"/>
<proteinExistence type="predicted"/>
<name>A0A840ST69_9RHOB</name>
<sequence>MSVLPVFDLLADVAQPVAQPAARGVPLPHGRPDGRPVEAPAPPDPETSGGAEAIVAGVTWPIASPSIAPQAIAPQAIAPQAIAPEAQAPVAAPAVDPRAPEPGMPGRSLVAPELVRGPVLASVSVPDAVAPPAPGSAPATLALPPAPAAQPARPVEPGDDVAAAEARGDTQTVGRPVQPGADTATSVAGMAVASAATPGPTLTPTTPVPGVVGWQFVPQPAAGSASAPAPEAAPLAPDPQVRPEALAGQVAVAVGKGGHAARKVELRLDPPELGRVEIHLSPTEKGGMQAIVLAERPETHDLLRRHADVLARELGNAGYSDVNLSFSAGTDAGVGRGLPAPIPERAAFALATGDAPASGPAVSLPQPRVDGALDIRL</sequence>
<dbReference type="InterPro" id="IPR038610">
    <property type="entry name" value="FliK-like_C_sf"/>
</dbReference>
<dbReference type="Pfam" id="PF02120">
    <property type="entry name" value="Flg_hook"/>
    <property type="match status" value="1"/>
</dbReference>
<dbReference type="InterPro" id="IPR021136">
    <property type="entry name" value="Flagellar_hook_control-like_C"/>
</dbReference>
<evidence type="ECO:0000259" key="2">
    <source>
        <dbReference type="Pfam" id="PF02120"/>
    </source>
</evidence>
<feature type="domain" description="Flagellar hook-length control protein-like C-terminal" evidence="2">
    <location>
        <begin position="261"/>
        <end position="331"/>
    </location>
</feature>
<keyword evidence="4" id="KW-1185">Reference proteome</keyword>
<feature type="compositionally biased region" description="Low complexity" evidence="1">
    <location>
        <begin position="136"/>
        <end position="155"/>
    </location>
</feature>
<feature type="region of interest" description="Disordered" evidence="1">
    <location>
        <begin position="19"/>
        <end position="50"/>
    </location>
</feature>
<evidence type="ECO:0000313" key="4">
    <source>
        <dbReference type="Proteomes" id="UP000549457"/>
    </source>
</evidence>
<accession>A0A840ST69</accession>
<dbReference type="CDD" id="cd17470">
    <property type="entry name" value="T3SS_Flik_C"/>
    <property type="match status" value="1"/>
</dbReference>
<dbReference type="EMBL" id="JACHFM010000002">
    <property type="protein sequence ID" value="MBB5222513.1"/>
    <property type="molecule type" value="Genomic_DNA"/>
</dbReference>
<evidence type="ECO:0000256" key="1">
    <source>
        <dbReference type="SAM" id="MobiDB-lite"/>
    </source>
</evidence>
<dbReference type="Proteomes" id="UP000549457">
    <property type="component" value="Unassembled WGS sequence"/>
</dbReference>
<protein>
    <recommendedName>
        <fullName evidence="2">Flagellar hook-length control protein-like C-terminal domain-containing protein</fullName>
    </recommendedName>
</protein>
<feature type="region of interest" description="Disordered" evidence="1">
    <location>
        <begin position="136"/>
        <end position="182"/>
    </location>
</feature>
<reference evidence="3 4" key="1">
    <citation type="submission" date="2020-08" db="EMBL/GenBank/DDBJ databases">
        <title>Genomic Encyclopedia of Type Strains, Phase IV (KMG-IV): sequencing the most valuable type-strain genomes for metagenomic binning, comparative biology and taxonomic classification.</title>
        <authorList>
            <person name="Goeker M."/>
        </authorList>
    </citation>
    <scope>NUCLEOTIDE SEQUENCE [LARGE SCALE GENOMIC DNA]</scope>
    <source>
        <strain evidence="3 4">DSM 101730</strain>
    </source>
</reference>